<reference evidence="2" key="1">
    <citation type="journal article" date="2011" name="Nat. Biotechnol.">
        <title>The genomic sequence of the Chinese hamster ovary (CHO)-K1 cell line.</title>
        <authorList>
            <person name="Xu X."/>
            <person name="Nagarajan H."/>
            <person name="Lewis N.E."/>
            <person name="Pan S."/>
            <person name="Cai Z."/>
            <person name="Liu X."/>
            <person name="Chen W."/>
            <person name="Xie M."/>
            <person name="Wang W."/>
            <person name="Hammond S."/>
            <person name="Andersen M.R."/>
            <person name="Neff N."/>
            <person name="Passarelli B."/>
            <person name="Koh W."/>
            <person name="Fan H.C."/>
            <person name="Wang J."/>
            <person name="Gui Y."/>
            <person name="Lee K.H."/>
            <person name="Betenbaugh M.J."/>
            <person name="Quake S.R."/>
            <person name="Famili I."/>
            <person name="Palsson B.O."/>
            <person name="Wang J."/>
        </authorList>
    </citation>
    <scope>NUCLEOTIDE SEQUENCE [LARGE SCALE GENOMIC DNA]</scope>
    <source>
        <strain evidence="2">CHO K1 cell line</strain>
    </source>
</reference>
<dbReference type="PANTHER" id="PTHR37860:SF2">
    <property type="entry name" value="VITELLOGENIN DOMAIN-CONTAINING PROTEIN"/>
    <property type="match status" value="1"/>
</dbReference>
<dbReference type="PaxDb" id="10029-XP_007621347.1"/>
<name>G3GWL2_CRIGR</name>
<evidence type="ECO:0000313" key="1">
    <source>
        <dbReference type="EMBL" id="EGV96322.1"/>
    </source>
</evidence>
<dbReference type="PANTHER" id="PTHR37860">
    <property type="entry name" value="AGAP008810-PA"/>
    <property type="match status" value="1"/>
</dbReference>
<sequence>MGTPQSEVARDVGVDISYSVPQRKCRLKLLHPQKKIQLDGKMEVLKSMHMGHLELVLDDRDVYYIKGHSDLQPESGNKTQRFEAQVEAKLVTAGRPIVLDGNITWQTGSSLSISASLRRTLNDWAHGTVLLEKKAEAGLQSAVLSIQLQVPGVVELHIQGLLEQHGPVGNSTLRIKYGLLGHKRHVAHECSTHQRLRMENGPKDTHELELAHEFHCTQLPIISHKVQLQHKQGLDHLRWQLEASYGEQWAASSNKRFLRIRQTFKNDSGPALRNYFLELALQVPERQVDCLTQLYHLSLRQPHIKSSTYLKVLFNGQLPFVAGLHWKDTSKAALWRWEGALNLDSPWLTVSAAHRLNWPHWAMFQAVSELTLAKAWTLKDLVISMTCRSQDHDREVKIQVYTEATTYLWVSMVTTLMPGLFHSRSELESAWSTAVQSEIHAENSQDRKVLHCWLKSLRRELNFTAAYKHTKKPPKTQVLLTVLGTSVPGQPRGLQLEGELEQLQRGKTLYRKRGTLLLRHPWHLLVPQSLLLQGTFMVDKQRQHHSLETKAVLNSQEEILHTVVLSRQAGHPYICTGLTHPFNDKTIPRSLEGCLVAWNLSNVLVDQDSAQLLLKTSEGRRGGWVLSLWSLAQHSVAGWTKVPRVLSLKSMLKQKMAFREGSVMVATDSAMLSFLLRDKYEETGNGSLHSMTCTITQNYSQALPAELQLRGRQQTYTGALGGQASIHGDLISLALDGTCTWDLGHHQLSDNLTHNLGPLGDAGPLSINCSVNYWAHEGRLELWGHSQHDSEVLLKAGLPDEANLQAELQIQETQTWAHVVLHGRNSKVSVDVTALLTWLPNGTLEATVNTSHTVHAFQRLGLPFSSQLQYSKDETQGTFVLEMEERRFHVSTSLLAAKDDLASVILLQQTFLQLSTFPTELALRTLFQRTQGTHILYHVVQWDGREAALNGSLSSALSELSGNVRLQVELSHQLSLSLPHHCSLHLSSEHSRDNHHGDLAVAWDNKDQSRMTAIGSQVRAQLEEKTQSLDDYVSRFRNLVQPVGTLDGAAECLVQLTQVGLGAVQAGGQVVATLWARGQAKHVLTGHLPLYLEHLQAEMAQLQNELEQPLATLKEAYLEVMLRPLDEVWRERAEEARQWVQAWLLRLPGSWRPIQAFLGAMMGALELATYHTLSWAEAEVSWTLRQLYKPLRSMYSYSARNRSVMVRLPLLLVGDEPLDVAQVVSYLVEEKLLRPLRRLYEANMLAEFYGFQRRLLRSPFKRKSCLACPPPPWEAFCLWSEGPSKPCRAW</sequence>
<evidence type="ECO:0000313" key="2">
    <source>
        <dbReference type="Proteomes" id="UP000001075"/>
    </source>
</evidence>
<protein>
    <recommendedName>
        <fullName evidence="3">VWFD domain-containing protein</fullName>
    </recommendedName>
</protein>
<dbReference type="EMBL" id="JH000052">
    <property type="protein sequence ID" value="EGV96322.1"/>
    <property type="molecule type" value="Genomic_DNA"/>
</dbReference>
<dbReference type="InParanoid" id="G3GWL2"/>
<gene>
    <name evidence="1" type="ORF">I79_002139</name>
</gene>
<accession>G3GWL2</accession>
<dbReference type="eggNOG" id="KOG4338">
    <property type="taxonomic scope" value="Eukaryota"/>
</dbReference>
<dbReference type="Pfam" id="PF21013">
    <property type="entry name" value="LOC400499"/>
    <property type="match status" value="1"/>
</dbReference>
<dbReference type="InterPro" id="IPR048484">
    <property type="entry name" value="LOC400499-like"/>
</dbReference>
<evidence type="ECO:0008006" key="3">
    <source>
        <dbReference type="Google" id="ProtNLM"/>
    </source>
</evidence>
<proteinExistence type="predicted"/>
<dbReference type="Proteomes" id="UP000001075">
    <property type="component" value="Unassembled WGS sequence"/>
</dbReference>
<organism evidence="1 2">
    <name type="scientific">Cricetulus griseus</name>
    <name type="common">Chinese hamster</name>
    <name type="synonym">Cricetulus barabensis griseus</name>
    <dbReference type="NCBI Taxonomy" id="10029"/>
    <lineage>
        <taxon>Eukaryota</taxon>
        <taxon>Metazoa</taxon>
        <taxon>Chordata</taxon>
        <taxon>Craniata</taxon>
        <taxon>Vertebrata</taxon>
        <taxon>Euteleostomi</taxon>
        <taxon>Mammalia</taxon>
        <taxon>Eutheria</taxon>
        <taxon>Euarchontoglires</taxon>
        <taxon>Glires</taxon>
        <taxon>Rodentia</taxon>
        <taxon>Myomorpha</taxon>
        <taxon>Muroidea</taxon>
        <taxon>Cricetidae</taxon>
        <taxon>Cricetinae</taxon>
        <taxon>Cricetulus</taxon>
    </lineage>
</organism>
<dbReference type="STRING" id="10029.G3GWL2"/>